<dbReference type="EMBL" id="AJWY01005065">
    <property type="protein sequence ID" value="EKC70645.1"/>
    <property type="molecule type" value="Genomic_DNA"/>
</dbReference>
<organism evidence="1">
    <name type="scientific">human gut metagenome</name>
    <dbReference type="NCBI Taxonomy" id="408170"/>
    <lineage>
        <taxon>unclassified sequences</taxon>
        <taxon>metagenomes</taxon>
        <taxon>organismal metagenomes</taxon>
    </lineage>
</organism>
<dbReference type="AlphaFoldDB" id="K1TWW0"/>
<proteinExistence type="predicted"/>
<accession>K1TWW0</accession>
<name>K1TWW0_9ZZZZ</name>
<evidence type="ECO:0000313" key="1">
    <source>
        <dbReference type="EMBL" id="EKC70645.1"/>
    </source>
</evidence>
<reference evidence="1" key="1">
    <citation type="journal article" date="2013" name="Environ. Microbiol.">
        <title>Microbiota from the distal guts of lean and obese adolescents exhibit partial functional redundancy besides clear differences in community structure.</title>
        <authorList>
            <person name="Ferrer M."/>
            <person name="Ruiz A."/>
            <person name="Lanza F."/>
            <person name="Haange S.B."/>
            <person name="Oberbach A."/>
            <person name="Till H."/>
            <person name="Bargiela R."/>
            <person name="Campoy C."/>
            <person name="Segura M.T."/>
            <person name="Richter M."/>
            <person name="von Bergen M."/>
            <person name="Seifert J."/>
            <person name="Suarez A."/>
        </authorList>
    </citation>
    <scope>NUCLEOTIDE SEQUENCE</scope>
</reference>
<comment type="caution">
    <text evidence="1">The sequence shown here is derived from an EMBL/GenBank/DDBJ whole genome shotgun (WGS) entry which is preliminary data.</text>
</comment>
<sequence length="83" mass="9770">MKVWDMHCDTLAELRYAQQAGKPKSFLHNDLMMDLERMKQGDYLLQCMACFVHLEPEREKAPCWPAWKKSTFSTACWNSIPMT</sequence>
<gene>
    <name evidence="1" type="ORF">LEA_07674</name>
</gene>
<protein>
    <submittedName>
        <fullName evidence="1">Zn-dependent dipeptidase, microsomal dipeptidase</fullName>
    </submittedName>
</protein>
<dbReference type="Gene3D" id="3.20.20.140">
    <property type="entry name" value="Metal-dependent hydrolases"/>
    <property type="match status" value="1"/>
</dbReference>